<organism evidence="1 2">
    <name type="scientific">Mycena maculata</name>
    <dbReference type="NCBI Taxonomy" id="230809"/>
    <lineage>
        <taxon>Eukaryota</taxon>
        <taxon>Fungi</taxon>
        <taxon>Dikarya</taxon>
        <taxon>Basidiomycota</taxon>
        <taxon>Agaricomycotina</taxon>
        <taxon>Agaricomycetes</taxon>
        <taxon>Agaricomycetidae</taxon>
        <taxon>Agaricales</taxon>
        <taxon>Marasmiineae</taxon>
        <taxon>Mycenaceae</taxon>
        <taxon>Mycena</taxon>
    </lineage>
</organism>
<protein>
    <submittedName>
        <fullName evidence="1">Uncharacterized protein</fullName>
    </submittedName>
</protein>
<dbReference type="EMBL" id="JARJLG010000039">
    <property type="protein sequence ID" value="KAJ7763995.1"/>
    <property type="molecule type" value="Genomic_DNA"/>
</dbReference>
<gene>
    <name evidence="1" type="ORF">DFH07DRAFT_956266</name>
</gene>
<name>A0AAD7NKA0_9AGAR</name>
<dbReference type="AlphaFoldDB" id="A0AAD7NKA0"/>
<reference evidence="1" key="1">
    <citation type="submission" date="2023-03" db="EMBL/GenBank/DDBJ databases">
        <title>Massive genome expansion in bonnet fungi (Mycena s.s.) driven by repeated elements and novel gene families across ecological guilds.</title>
        <authorList>
            <consortium name="Lawrence Berkeley National Laboratory"/>
            <person name="Harder C.B."/>
            <person name="Miyauchi S."/>
            <person name="Viragh M."/>
            <person name="Kuo A."/>
            <person name="Thoen E."/>
            <person name="Andreopoulos B."/>
            <person name="Lu D."/>
            <person name="Skrede I."/>
            <person name="Drula E."/>
            <person name="Henrissat B."/>
            <person name="Morin E."/>
            <person name="Kohler A."/>
            <person name="Barry K."/>
            <person name="LaButti K."/>
            <person name="Morin E."/>
            <person name="Salamov A."/>
            <person name="Lipzen A."/>
            <person name="Mereny Z."/>
            <person name="Hegedus B."/>
            <person name="Baldrian P."/>
            <person name="Stursova M."/>
            <person name="Weitz H."/>
            <person name="Taylor A."/>
            <person name="Grigoriev I.V."/>
            <person name="Nagy L.G."/>
            <person name="Martin F."/>
            <person name="Kauserud H."/>
        </authorList>
    </citation>
    <scope>NUCLEOTIDE SEQUENCE</scope>
    <source>
        <strain evidence="1">CBHHK188m</strain>
    </source>
</reference>
<sequence length="305" mass="34728">MASLLSGLTPPDPYLPPDLEREIFEIAALSDTRFIPRLLLVAQRVKTWIEHLLYRVLCVSAPRLIRGSLRIPHRNLLDILDLRPANFLAHTRHLSLTCTLTVDDTVHLLSHCDGIVNLGLFQFQVDATQHTLLSALAKLKLERLATDVESLFPEGVDFTHIIFAQITHLDLLRPPTADDPHAWAEGCAQLPHLTHISFTAPPIRIVDPISDSAFRTILRGILRRCARIEVLVLIVISSQLREYMLQHLYFADDPRSVLMAAYTFSNSSFDDWERGARGGEDHWMRAERFVKQRLSGEVEESEYFI</sequence>
<dbReference type="Proteomes" id="UP001215280">
    <property type="component" value="Unassembled WGS sequence"/>
</dbReference>
<evidence type="ECO:0000313" key="2">
    <source>
        <dbReference type="Proteomes" id="UP001215280"/>
    </source>
</evidence>
<evidence type="ECO:0000313" key="1">
    <source>
        <dbReference type="EMBL" id="KAJ7763995.1"/>
    </source>
</evidence>
<comment type="caution">
    <text evidence="1">The sequence shown here is derived from an EMBL/GenBank/DDBJ whole genome shotgun (WGS) entry which is preliminary data.</text>
</comment>
<proteinExistence type="predicted"/>
<keyword evidence="2" id="KW-1185">Reference proteome</keyword>
<accession>A0AAD7NKA0</accession>